<dbReference type="SUPFAM" id="SSF46785">
    <property type="entry name" value="Winged helix' DNA-binding domain"/>
    <property type="match status" value="1"/>
</dbReference>
<evidence type="ECO:0000259" key="4">
    <source>
        <dbReference type="Pfam" id="PF12802"/>
    </source>
</evidence>
<name>A0ABY8H9E2_9MICC</name>
<dbReference type="InterPro" id="IPR000835">
    <property type="entry name" value="HTH_MarR-typ"/>
</dbReference>
<evidence type="ECO:0000313" key="6">
    <source>
        <dbReference type="Proteomes" id="UP001219037"/>
    </source>
</evidence>
<evidence type="ECO:0000256" key="3">
    <source>
        <dbReference type="ARBA" id="ARBA00023163"/>
    </source>
</evidence>
<reference evidence="5 6" key="1">
    <citation type="submission" date="2023-04" db="EMBL/GenBank/DDBJ databases">
        <title>Funneling lignin-derived compounds into biodiesel using alkali-halophilic Citricoccus sp. P2.</title>
        <authorList>
            <person name="Luo C.-B."/>
        </authorList>
    </citation>
    <scope>NUCLEOTIDE SEQUENCE [LARGE SCALE GENOMIC DNA]</scope>
    <source>
        <strain evidence="5 6">P2</strain>
    </source>
</reference>
<dbReference type="Pfam" id="PF12802">
    <property type="entry name" value="MarR_2"/>
    <property type="match status" value="1"/>
</dbReference>
<evidence type="ECO:0000313" key="5">
    <source>
        <dbReference type="EMBL" id="WFP17320.1"/>
    </source>
</evidence>
<dbReference type="EMBL" id="CP121252">
    <property type="protein sequence ID" value="WFP17320.1"/>
    <property type="molecule type" value="Genomic_DNA"/>
</dbReference>
<dbReference type="InterPro" id="IPR036388">
    <property type="entry name" value="WH-like_DNA-bd_sf"/>
</dbReference>
<gene>
    <name evidence="5" type="ORF">P8192_04190</name>
</gene>
<dbReference type="PANTHER" id="PTHR38465">
    <property type="entry name" value="HTH-TYPE TRANSCRIPTIONAL REGULATOR MJ1563-RELATED"/>
    <property type="match status" value="1"/>
</dbReference>
<proteinExistence type="predicted"/>
<keyword evidence="3" id="KW-0804">Transcription</keyword>
<feature type="domain" description="HTH marR-type" evidence="4">
    <location>
        <begin position="23"/>
        <end position="80"/>
    </location>
</feature>
<dbReference type="RefSeq" id="WP_278158727.1">
    <property type="nucleotide sequence ID" value="NZ_CP121252.1"/>
</dbReference>
<dbReference type="InterPro" id="IPR052362">
    <property type="entry name" value="HTH-GbsR_regulator"/>
</dbReference>
<evidence type="ECO:0000256" key="2">
    <source>
        <dbReference type="ARBA" id="ARBA00023125"/>
    </source>
</evidence>
<accession>A0ABY8H9E2</accession>
<keyword evidence="6" id="KW-1185">Reference proteome</keyword>
<dbReference type="Proteomes" id="UP001219037">
    <property type="component" value="Chromosome"/>
</dbReference>
<organism evidence="5 6">
    <name type="scientific">Citricoccus muralis</name>
    <dbReference type="NCBI Taxonomy" id="169134"/>
    <lineage>
        <taxon>Bacteria</taxon>
        <taxon>Bacillati</taxon>
        <taxon>Actinomycetota</taxon>
        <taxon>Actinomycetes</taxon>
        <taxon>Micrococcales</taxon>
        <taxon>Micrococcaceae</taxon>
        <taxon>Citricoccus</taxon>
    </lineage>
</organism>
<dbReference type="Gene3D" id="1.10.10.10">
    <property type="entry name" value="Winged helix-like DNA-binding domain superfamily/Winged helix DNA-binding domain"/>
    <property type="match status" value="1"/>
</dbReference>
<evidence type="ECO:0000256" key="1">
    <source>
        <dbReference type="ARBA" id="ARBA00023015"/>
    </source>
</evidence>
<protein>
    <submittedName>
        <fullName evidence="5">MarR family transcriptional regulator</fullName>
    </submittedName>
</protein>
<sequence>MTDQVQTLKFVDKAGAYYAESLGFPPVAGRTLAYLAVSSPAEQTIAELADALLASRSAITQAVSLLSERGLARRYRGRGQRVDFVVANLDIQQFTRDLDGEAYADQAQLLEQASQLLEADESGRKQALQELSELYLFLAERLPELKDEWLAVRARLRERDGAAEANLDSTVIVDSS</sequence>
<keyword evidence="2" id="KW-0238">DNA-binding</keyword>
<keyword evidence="1" id="KW-0805">Transcription regulation</keyword>
<dbReference type="InterPro" id="IPR036390">
    <property type="entry name" value="WH_DNA-bd_sf"/>
</dbReference>
<dbReference type="PANTHER" id="PTHR38465:SF2">
    <property type="entry name" value="HTH-TYPE TRANSCRIPTIONAL REGULATOR MMPR5"/>
    <property type="match status" value="1"/>
</dbReference>